<dbReference type="EMBL" id="QWDC01000001">
    <property type="protein sequence ID" value="RFZ94140.1"/>
    <property type="molecule type" value="Genomic_DNA"/>
</dbReference>
<protein>
    <submittedName>
        <fullName evidence="1">ATP-binding protein</fullName>
    </submittedName>
</protein>
<reference evidence="1 2" key="1">
    <citation type="submission" date="2018-08" db="EMBL/GenBank/DDBJ databases">
        <title>Mucilaginibacter sp. MYSH2.</title>
        <authorList>
            <person name="Seo T."/>
        </authorList>
    </citation>
    <scope>NUCLEOTIDE SEQUENCE [LARGE SCALE GENOMIC DNA]</scope>
    <source>
        <strain evidence="1 2">MYSH2</strain>
    </source>
</reference>
<dbReference type="OrthoDB" id="898678at2"/>
<name>A0A372NVG6_9SPHI</name>
<organism evidence="1 2">
    <name type="scientific">Mucilaginibacter conchicola</name>
    <dbReference type="NCBI Taxonomy" id="2303333"/>
    <lineage>
        <taxon>Bacteria</taxon>
        <taxon>Pseudomonadati</taxon>
        <taxon>Bacteroidota</taxon>
        <taxon>Sphingobacteriia</taxon>
        <taxon>Sphingobacteriales</taxon>
        <taxon>Sphingobacteriaceae</taxon>
        <taxon>Mucilaginibacter</taxon>
    </lineage>
</organism>
<dbReference type="RefSeq" id="WP_117389706.1">
    <property type="nucleotide sequence ID" value="NZ_QWDC01000001.1"/>
</dbReference>
<dbReference type="Proteomes" id="UP000264217">
    <property type="component" value="Unassembled WGS sequence"/>
</dbReference>
<dbReference type="InterPro" id="IPR027417">
    <property type="entry name" value="P-loop_NTPase"/>
</dbReference>
<proteinExistence type="predicted"/>
<keyword evidence="1" id="KW-0067">ATP-binding</keyword>
<evidence type="ECO:0000313" key="2">
    <source>
        <dbReference type="Proteomes" id="UP000264217"/>
    </source>
</evidence>
<evidence type="ECO:0000313" key="1">
    <source>
        <dbReference type="EMBL" id="RFZ94140.1"/>
    </source>
</evidence>
<gene>
    <name evidence="1" type="ORF">D0C36_00860</name>
</gene>
<dbReference type="GO" id="GO:0005524">
    <property type="term" value="F:ATP binding"/>
    <property type="evidence" value="ECO:0007669"/>
    <property type="project" value="UniProtKB-KW"/>
</dbReference>
<accession>A0A372NVG6</accession>
<dbReference type="SUPFAM" id="SSF52540">
    <property type="entry name" value="P-loop containing nucleoside triphosphate hydrolases"/>
    <property type="match status" value="1"/>
</dbReference>
<keyword evidence="2" id="KW-1185">Reference proteome</keyword>
<keyword evidence="1" id="KW-0547">Nucleotide-binding</keyword>
<sequence>MTTKINPNASIRSGYVFEDLYVLQLCVNWLRHPERYTTLRVQYLPDAVQQARFAIDDVVTTSPEGYYEFFQLKHLQNPQTDFWTFERLVEKGLLKWVKSYGAIQKGELNGNGALITNGLPDTEVAVCMMGTKLNYEQLAIRQPALLQQLENIDGQERLKTFLHDFSFDFGTPGKQEMERKLRDILNYELKVTEEGINRLLLYIAQQGSEKHPIAFQLADIRAQLSWDDPRPLNQEFNIPIDFEFFNKSQHAETIQELRDPKGGIKVFTGKPGSGKSTYLSKLYQILQQKLGLFTIRHHYHLNPSDTAFRERLNADRVKEALKAEFKKLKQEVIGQLAINNTSHVSLREFINATAKFYAAKGQTFVLIIDGLDHVIRESHHTRELSDFIEQVLYPQEGYWLVLGTQEVAVPYLPNVVHRLAPAEQWLEIKGLHQRAIEKIFRKDPVFKLLTAHEPVRGKVIPLLYRKTQGNPLHLRYVLGQLTLVNERVTLEKIEQVLPYQGEISAYYEELWRQLPPLAKTFALAVCVLDFRLQEEQLFDLAAHLTSKPQEISEAFHQIRHLFRMELAGITVYHNSFGVFVGARPEFEQQKLLLFKQLKNWLKKPAQKELAWAELLKIEYFLGNDRPILKVDKKWVTESYLEGRDEETVRKILQLGAEAAFKKQRFELVANFKQLDVYFSNKQYSLHKVLPVLSAFAQRLKSPATARFTDFDQLEHFQIKNNLINLYDLGKLQRIPEAATERFNELLSTHAHEHQEVVKELLELLAHIEPEPFERVYRFILHYRRNEDSANYFEHYLSHLLQRKRQSKVRALLDAQLNASEKHALTLRLIGHQLTSGDTQWNAYITRFSKTVKNNPHYHLYHYLETGSLLTMPVLTEHADLPEKLDYHGTRESKAEQLYADNFFSGLLLNLSGSPIPVTQWTAAAGDGWQMQLMVTVLDLSTLMSSLFQAKKTIPVTALFDEFESLPDLDFYADHEKFEVKRTIIPHVLKEMLFTLAALNRQNGSPNAFDKSDVEAIFESKWLNHGVRSEIYALPYCSFTAAGYRAYKTLMTDYLRDALIPFHERAEYYLQMALQADVLQKREDARYFLEKASENIISYGHHKDMTVDAILDGIKVCGAAGSAQTVDMLRKMAPYVYYMEDLTDGDETGSFIYEWGGLLNTYAPELHRNLYLEKVEKREYQLAEVLFADLLGQLDLQDPIDQALAETAVSRATFSGLTSLAETHPAVKTVIEQIQCQFGPVDYTEAREPEKHTPYERERPSRAAMLTVTPAALHDHYLNLPLNGYQERKYAQRHFLNDWCAVWLDSTDHLPEVIAALKTITSLHFEDIDHETLDLIYPQALIYDRQYAFDCLCWSFANNGDWSPAYIRGDESAQKKWGLLVRDFPGSEAAFFEHTIYYSGKSYGRGENYYMPMPKVIQFFIFINQPEKAEALVRSSIDFLPQLFPDVALPVPDFIMYERPISTFKLLLKRLEWLSPLVRERAAFHLARLLAADKSGTLHIQFLGWLEETMLESYACYGLLVLLRSLNQPDSYSYTHLEFDRYYPLALRCMATDLLLMAIAKKTRKRFYCELPMIAAVYLRRDEMTEARFRENVRTHLPVIFFDMLKGMQKRTNQEVWRLWYNLFIERTTELGITETYDDRNYHNREHDLMTGRSTLITEVYRSTFFNLIDYLHSTRIIGGRELDYYTKKNLPVDLSFWAVALSEKPDWWPVFKAGQTELTASVKELLEVKNNKQVLHLHGAVSNGPKYYQSTRQGEIHIIPFAYQVAGKTTVSPKEIYRALQEKRTGWFSDTRDFDDFGYFDHPIDHRYDGYVPQIELKGLQMTNLVSFISFETIHMWQYYRMAHQPMLPVPELTSRSSLSTENDKITYRDNNNVVISIHDFAMGVRDEMHTGDVIPTGNYMLVDKPFLDLALKSMGLRLAFVYQLKVHQKASIYVRTRETETFYDTVHLDLTY</sequence>
<dbReference type="Gene3D" id="3.40.50.300">
    <property type="entry name" value="P-loop containing nucleotide triphosphate hydrolases"/>
    <property type="match status" value="1"/>
</dbReference>
<comment type="caution">
    <text evidence="1">The sequence shown here is derived from an EMBL/GenBank/DDBJ whole genome shotgun (WGS) entry which is preliminary data.</text>
</comment>